<organism evidence="1 2">
    <name type="scientific">Acetobacter syzygii</name>
    <dbReference type="NCBI Taxonomy" id="146476"/>
    <lineage>
        <taxon>Bacteria</taxon>
        <taxon>Pseudomonadati</taxon>
        <taxon>Pseudomonadota</taxon>
        <taxon>Alphaproteobacteria</taxon>
        <taxon>Acetobacterales</taxon>
        <taxon>Acetobacteraceae</taxon>
        <taxon>Acetobacter</taxon>
    </lineage>
</organism>
<protein>
    <submittedName>
        <fullName evidence="1">Uncharacterized protein</fullName>
    </submittedName>
</protein>
<dbReference type="AlphaFoldDB" id="A0A270B840"/>
<proteinExistence type="predicted"/>
<evidence type="ECO:0000313" key="1">
    <source>
        <dbReference type="EMBL" id="PAL20970.1"/>
    </source>
</evidence>
<reference evidence="1 2" key="1">
    <citation type="submission" date="2017-04" db="EMBL/GenBank/DDBJ databases">
        <title>Kefir bacterial isolates.</title>
        <authorList>
            <person name="Kim Y."/>
            <person name="Blasche S."/>
            <person name="Patil K.R."/>
        </authorList>
    </citation>
    <scope>NUCLEOTIDE SEQUENCE [LARGE SCALE GENOMIC DNA]</scope>
    <source>
        <strain evidence="1 2">KR-2</strain>
    </source>
</reference>
<evidence type="ECO:0000313" key="2">
    <source>
        <dbReference type="Proteomes" id="UP000216033"/>
    </source>
</evidence>
<dbReference type="EMBL" id="NDFP01000016">
    <property type="protein sequence ID" value="PAL20970.1"/>
    <property type="molecule type" value="Genomic_DNA"/>
</dbReference>
<accession>A0A270B840</accession>
<dbReference type="STRING" id="1231343.Absy_018_018"/>
<dbReference type="Proteomes" id="UP000216033">
    <property type="component" value="Unassembled WGS sequence"/>
</dbReference>
<gene>
    <name evidence="1" type="ORF">B9K05_12300</name>
</gene>
<name>A0A270B840_9PROT</name>
<sequence length="61" mass="6628">MDNKESTIYAELDYRAPEGAASGRNGGGLYGKHEISDTTLYTWRPNTEARMCMVAGTAVSI</sequence>
<comment type="caution">
    <text evidence="1">The sequence shown here is derived from an EMBL/GenBank/DDBJ whole genome shotgun (WGS) entry which is preliminary data.</text>
</comment>
<keyword evidence="2" id="KW-1185">Reference proteome</keyword>